<evidence type="ECO:0000313" key="5">
    <source>
        <dbReference type="EMBL" id="MFC4334898.1"/>
    </source>
</evidence>
<organism evidence="5 6">
    <name type="scientific">Salininema proteolyticum</name>
    <dbReference type="NCBI Taxonomy" id="1607685"/>
    <lineage>
        <taxon>Bacteria</taxon>
        <taxon>Bacillati</taxon>
        <taxon>Actinomycetota</taxon>
        <taxon>Actinomycetes</taxon>
        <taxon>Glycomycetales</taxon>
        <taxon>Glycomycetaceae</taxon>
        <taxon>Salininema</taxon>
    </lineage>
</organism>
<dbReference type="RefSeq" id="WP_380619045.1">
    <property type="nucleotide sequence ID" value="NZ_JBHSDK010000010.1"/>
</dbReference>
<dbReference type="EMBL" id="JBHSDK010000010">
    <property type="protein sequence ID" value="MFC4334898.1"/>
    <property type="molecule type" value="Genomic_DNA"/>
</dbReference>
<keyword evidence="4" id="KW-0732">Signal</keyword>
<protein>
    <submittedName>
        <fullName evidence="5">Alpha/beta hydrolase family protein</fullName>
    </submittedName>
</protein>
<dbReference type="Gene3D" id="3.40.50.1820">
    <property type="entry name" value="alpha/beta hydrolase"/>
    <property type="match status" value="1"/>
</dbReference>
<dbReference type="PANTHER" id="PTHR10272:SF0">
    <property type="entry name" value="PLATELET-ACTIVATING FACTOR ACETYLHYDROLASE"/>
    <property type="match status" value="1"/>
</dbReference>
<keyword evidence="1 5" id="KW-0378">Hydrolase</keyword>
<evidence type="ECO:0000256" key="3">
    <source>
        <dbReference type="ARBA" id="ARBA00023098"/>
    </source>
</evidence>
<dbReference type="SUPFAM" id="SSF53474">
    <property type="entry name" value="alpha/beta-Hydrolases"/>
    <property type="match status" value="1"/>
</dbReference>
<comment type="caution">
    <text evidence="5">The sequence shown here is derived from an EMBL/GenBank/DDBJ whole genome shotgun (WGS) entry which is preliminary data.</text>
</comment>
<keyword evidence="3" id="KW-0443">Lipid metabolism</keyword>
<accession>A0ABV8TWS4</accession>
<reference evidence="6" key="1">
    <citation type="journal article" date="2019" name="Int. J. Syst. Evol. Microbiol.">
        <title>The Global Catalogue of Microorganisms (GCM) 10K type strain sequencing project: providing services to taxonomists for standard genome sequencing and annotation.</title>
        <authorList>
            <consortium name="The Broad Institute Genomics Platform"/>
            <consortium name="The Broad Institute Genome Sequencing Center for Infectious Disease"/>
            <person name="Wu L."/>
            <person name="Ma J."/>
        </authorList>
    </citation>
    <scope>NUCLEOTIDE SEQUENCE [LARGE SCALE GENOMIC DNA]</scope>
    <source>
        <strain evidence="6">IBRC-M 10908</strain>
    </source>
</reference>
<dbReference type="GO" id="GO:0016787">
    <property type="term" value="F:hydrolase activity"/>
    <property type="evidence" value="ECO:0007669"/>
    <property type="project" value="UniProtKB-KW"/>
</dbReference>
<keyword evidence="6" id="KW-1185">Reference proteome</keyword>
<feature type="chain" id="PRO_5046949637" evidence="4">
    <location>
        <begin position="25"/>
        <end position="378"/>
    </location>
</feature>
<dbReference type="Proteomes" id="UP001595823">
    <property type="component" value="Unassembled WGS sequence"/>
</dbReference>
<evidence type="ECO:0000313" key="6">
    <source>
        <dbReference type="Proteomes" id="UP001595823"/>
    </source>
</evidence>
<evidence type="ECO:0000256" key="1">
    <source>
        <dbReference type="ARBA" id="ARBA00022801"/>
    </source>
</evidence>
<evidence type="ECO:0000256" key="2">
    <source>
        <dbReference type="ARBA" id="ARBA00022963"/>
    </source>
</evidence>
<proteinExistence type="predicted"/>
<dbReference type="PANTHER" id="PTHR10272">
    <property type="entry name" value="PLATELET-ACTIVATING FACTOR ACETYLHYDROLASE"/>
    <property type="match status" value="1"/>
</dbReference>
<gene>
    <name evidence="5" type="ORF">ACFPET_06770</name>
</gene>
<sequence length="378" mass="40291">MTKIIQRSMAATAALAAAAGVAAAAPAAAQTEGVPELSLAEPGGEHTVGTESLHLVDEDRADPWVPSDRRELMVSLWYPTEGRGDAAPYMTVEESEHFMRQLQEGVPEKLPGGLLAEVETNAATGTEPSGGDGELPLVVLSPGFSFPRATLTGAAEELASRGYVVAAVGHNYEAPISFPDRTTECVACAEEDYKTVVGTRTDDLSFVLDELTGEEPAWEDAEVIDSDRVVVGGHSVGGASAHRAMLEDERFDAGFNLDGTFFNLGGGKLDRPFLMVGAVEHGQPGSDKTWSKAWKRLDGWKRWISVGGSGHSSMTDLAPLYEQAGIPSPGIAGDRADDLARTYVTAFVDRHLKGEQEPVLDGPSEEWPEVRFHKGSCN</sequence>
<dbReference type="Pfam" id="PF03403">
    <property type="entry name" value="PAF-AH_p_II"/>
    <property type="match status" value="2"/>
</dbReference>
<name>A0ABV8TWS4_9ACTN</name>
<evidence type="ECO:0000256" key="4">
    <source>
        <dbReference type="SAM" id="SignalP"/>
    </source>
</evidence>
<keyword evidence="2" id="KW-0442">Lipid degradation</keyword>
<feature type="signal peptide" evidence="4">
    <location>
        <begin position="1"/>
        <end position="24"/>
    </location>
</feature>
<dbReference type="InterPro" id="IPR029058">
    <property type="entry name" value="AB_hydrolase_fold"/>
</dbReference>